<dbReference type="InterPro" id="IPR043132">
    <property type="entry name" value="BCAT-like_C"/>
</dbReference>
<dbReference type="Pfam" id="PF01063">
    <property type="entry name" value="Aminotran_4"/>
    <property type="match status" value="1"/>
</dbReference>
<dbReference type="SUPFAM" id="SSF56752">
    <property type="entry name" value="D-aminoacid aminotransferase-like PLP-dependent enzymes"/>
    <property type="match status" value="1"/>
</dbReference>
<gene>
    <name evidence="2" type="ORF">PVT71_09810</name>
</gene>
<dbReference type="InterPro" id="IPR043131">
    <property type="entry name" value="BCAT-like_N"/>
</dbReference>
<dbReference type="Gene3D" id="3.20.10.10">
    <property type="entry name" value="D-amino Acid Aminotransferase, subunit A, domain 2"/>
    <property type="match status" value="1"/>
</dbReference>
<dbReference type="Gene3D" id="3.30.470.10">
    <property type="match status" value="1"/>
</dbReference>
<proteinExistence type="predicted"/>
<name>A0AAU8ADY6_9RHOB</name>
<sequence>MESPFPDRSDAAGLSPDLRLIETLRWEPGSGALRGARHVARCLASCAALGIPLERAALEAALDGFDAEGPQRLRLTVGLAGDIEITSTPFDPASVPAGTRVMLCAARLEPETPLLRHKTTSRALYDAALTARPAGVDELLFLNTRGELCEGAYTNVFLEREDGARVTPALSSGLLPGVLRAALLEEGAFAEAVVRLGDLQRARRLWIGNSLRGLMPAELLPGELPSPL</sequence>
<dbReference type="InterPro" id="IPR001544">
    <property type="entry name" value="Aminotrans_IV"/>
</dbReference>
<dbReference type="NCBIfam" id="NF005729">
    <property type="entry name" value="PRK07546.1-3"/>
    <property type="match status" value="1"/>
</dbReference>
<evidence type="ECO:0000313" key="2">
    <source>
        <dbReference type="EMBL" id="XCC92772.1"/>
    </source>
</evidence>
<keyword evidence="2" id="KW-0032">Aminotransferase</keyword>
<dbReference type="EMBL" id="CP123384">
    <property type="protein sequence ID" value="XCC92772.1"/>
    <property type="molecule type" value="Genomic_DNA"/>
</dbReference>
<dbReference type="InterPro" id="IPR036038">
    <property type="entry name" value="Aminotransferase-like"/>
</dbReference>
<accession>A0AAU8ADY6</accession>
<dbReference type="GO" id="GO:0008483">
    <property type="term" value="F:transaminase activity"/>
    <property type="evidence" value="ECO:0007669"/>
    <property type="project" value="UniProtKB-KW"/>
</dbReference>
<reference evidence="2" key="1">
    <citation type="submission" date="2023-02" db="EMBL/GenBank/DDBJ databases">
        <title>Description and genomic characterization of Salipiger bruguierae sp. nov., isolated from the sediment of mangrove plant Bruguiera sexangula.</title>
        <authorList>
            <person name="Long M."/>
        </authorList>
    </citation>
    <scope>NUCLEOTIDE SEQUENCE</scope>
    <source>
        <strain evidence="2">H15</strain>
    </source>
</reference>
<organism evidence="2">
    <name type="scientific">Alloyangia sp. H15</name>
    <dbReference type="NCBI Taxonomy" id="3029062"/>
    <lineage>
        <taxon>Bacteria</taxon>
        <taxon>Pseudomonadati</taxon>
        <taxon>Pseudomonadota</taxon>
        <taxon>Alphaproteobacteria</taxon>
        <taxon>Rhodobacterales</taxon>
        <taxon>Roseobacteraceae</taxon>
        <taxon>Alloyangia</taxon>
    </lineage>
</organism>
<dbReference type="RefSeq" id="WP_353471601.1">
    <property type="nucleotide sequence ID" value="NZ_CP123384.1"/>
</dbReference>
<dbReference type="AlphaFoldDB" id="A0AAU8ADY6"/>
<keyword evidence="2" id="KW-0808">Transferase</keyword>
<evidence type="ECO:0000256" key="1">
    <source>
        <dbReference type="ARBA" id="ARBA00014472"/>
    </source>
</evidence>
<protein>
    <recommendedName>
        <fullName evidence="1">Probable branched-chain-amino-acid aminotransferase</fullName>
    </recommendedName>
</protein>